<dbReference type="STRING" id="1344416.A0A139A7A4"/>
<keyword evidence="2" id="KW-0285">Flavoprotein</keyword>
<gene>
    <name evidence="6" type="ORF">M427DRAFT_390696</name>
</gene>
<dbReference type="EMBL" id="KQ965785">
    <property type="protein sequence ID" value="KXS12680.1"/>
    <property type="molecule type" value="Genomic_DNA"/>
</dbReference>
<dbReference type="Proteomes" id="UP000070544">
    <property type="component" value="Unassembled WGS sequence"/>
</dbReference>
<protein>
    <submittedName>
        <fullName evidence="6">FAD/NAD(P)-binding domain-containing protein</fullName>
    </submittedName>
</protein>
<accession>A0A139A7A4</accession>
<dbReference type="Gene3D" id="3.50.50.60">
    <property type="entry name" value="FAD/NAD(P)-binding domain"/>
    <property type="match status" value="2"/>
</dbReference>
<organism evidence="6 7">
    <name type="scientific">Gonapodya prolifera (strain JEL478)</name>
    <name type="common">Monoblepharis prolifera</name>
    <dbReference type="NCBI Taxonomy" id="1344416"/>
    <lineage>
        <taxon>Eukaryota</taxon>
        <taxon>Fungi</taxon>
        <taxon>Fungi incertae sedis</taxon>
        <taxon>Chytridiomycota</taxon>
        <taxon>Chytridiomycota incertae sedis</taxon>
        <taxon>Monoblepharidomycetes</taxon>
        <taxon>Monoblepharidales</taxon>
        <taxon>Gonapodyaceae</taxon>
        <taxon>Gonapodya</taxon>
    </lineage>
</organism>
<keyword evidence="7" id="KW-1185">Reference proteome</keyword>
<sequence>MSIATAQEALNLQLKPQSRSLPDLPQRDLPRTLPTTDAQWRALEGAANPQTRPDPFGNATDREIFGLSPPPVYPSGVTPRPLDVVVIGCGLSGMTFSMMSRWRLNNVRLRIFEKNPTFGGTWFENRYPGCRCDVPSVLYSFRFEPFDWTEGYAQWDEIFRYFSYVFHKYRVSDHVEFSSPVVGVTWNEAQGKWTVEVEKTDEKGGKHVTEEKCDVVINAQGLLNRPKLPSIPGLESFQGHLVHSSQWDSRTCIVEGKRVGVIGNGSTGIQIAGDIAKRVARMDHFCKTPTWVAPYASNFSVTASYRDQMLDPTTHAESYRNAWVRGEKTWVWWTRPNWDRDADRYQATLLNKYLAESVSDPQLRAKMTPGHGWGCRRPIMSNNYYSAIQLPTSHYINDPIVRITPRGILVCRADGTEEERELDMIVCATGFAVNWVNRFMSVRGKGGVLLADLWKSHPVAYRTVAVHGFPNYFWVAGPNTPPTHNSVHILFEQQINYIFQCIVFLQTNPSIEALDVKESAQKEFSDVAQEWLNKYTVWNENCGGWYRYETGYIVQWPGSATHMMESLHTPNWDHYELSIRQEGDTPGPATPMSATGWHDRWRSKKNRDPTLSPTMLGAKI</sequence>
<dbReference type="InterPro" id="IPR036188">
    <property type="entry name" value="FAD/NAD-bd_sf"/>
</dbReference>
<name>A0A139A7A4_GONPJ</name>
<comment type="similarity">
    <text evidence="1">Belongs to the FAD-binding monooxygenase family.</text>
</comment>
<evidence type="ECO:0000256" key="3">
    <source>
        <dbReference type="ARBA" id="ARBA00022827"/>
    </source>
</evidence>
<keyword evidence="3" id="KW-0274">FAD</keyword>
<evidence type="ECO:0000256" key="5">
    <source>
        <dbReference type="SAM" id="MobiDB-lite"/>
    </source>
</evidence>
<dbReference type="AlphaFoldDB" id="A0A139A7A4"/>
<dbReference type="InterPro" id="IPR020946">
    <property type="entry name" value="Flavin_mOase-like"/>
</dbReference>
<evidence type="ECO:0000256" key="2">
    <source>
        <dbReference type="ARBA" id="ARBA00022630"/>
    </source>
</evidence>
<evidence type="ECO:0000313" key="7">
    <source>
        <dbReference type="Proteomes" id="UP000070544"/>
    </source>
</evidence>
<dbReference type="GO" id="GO:0050660">
    <property type="term" value="F:flavin adenine dinucleotide binding"/>
    <property type="evidence" value="ECO:0007669"/>
    <property type="project" value="InterPro"/>
</dbReference>
<evidence type="ECO:0000256" key="1">
    <source>
        <dbReference type="ARBA" id="ARBA00010139"/>
    </source>
</evidence>
<dbReference type="Pfam" id="PF00743">
    <property type="entry name" value="FMO-like"/>
    <property type="match status" value="1"/>
</dbReference>
<evidence type="ECO:0000256" key="4">
    <source>
        <dbReference type="ARBA" id="ARBA00023002"/>
    </source>
</evidence>
<dbReference type="GO" id="GO:0004499">
    <property type="term" value="F:N,N-dimethylaniline monooxygenase activity"/>
    <property type="evidence" value="ECO:0007669"/>
    <property type="project" value="InterPro"/>
</dbReference>
<dbReference type="SUPFAM" id="SSF51905">
    <property type="entry name" value="FAD/NAD(P)-binding domain"/>
    <property type="match status" value="2"/>
</dbReference>
<dbReference type="PANTHER" id="PTHR42877:SF4">
    <property type="entry name" value="FAD_NAD(P)-BINDING DOMAIN-CONTAINING PROTEIN-RELATED"/>
    <property type="match status" value="1"/>
</dbReference>
<keyword evidence="4" id="KW-0560">Oxidoreductase</keyword>
<dbReference type="OrthoDB" id="2150961at2759"/>
<dbReference type="PANTHER" id="PTHR42877">
    <property type="entry name" value="L-ORNITHINE N(5)-MONOOXYGENASE-RELATED"/>
    <property type="match status" value="1"/>
</dbReference>
<reference evidence="6 7" key="1">
    <citation type="journal article" date="2015" name="Genome Biol. Evol.">
        <title>Phylogenomic analyses indicate that early fungi evolved digesting cell walls of algal ancestors of land plants.</title>
        <authorList>
            <person name="Chang Y."/>
            <person name="Wang S."/>
            <person name="Sekimoto S."/>
            <person name="Aerts A.L."/>
            <person name="Choi C."/>
            <person name="Clum A."/>
            <person name="LaButti K.M."/>
            <person name="Lindquist E.A."/>
            <person name="Yee Ngan C."/>
            <person name="Ohm R.A."/>
            <person name="Salamov A.A."/>
            <person name="Grigoriev I.V."/>
            <person name="Spatafora J.W."/>
            <person name="Berbee M.L."/>
        </authorList>
    </citation>
    <scope>NUCLEOTIDE SEQUENCE [LARGE SCALE GENOMIC DNA]</scope>
    <source>
        <strain evidence="6 7">JEL478</strain>
    </source>
</reference>
<dbReference type="InterPro" id="IPR051209">
    <property type="entry name" value="FAD-bind_Monooxygenase_sf"/>
</dbReference>
<feature type="region of interest" description="Disordered" evidence="5">
    <location>
        <begin position="581"/>
        <end position="620"/>
    </location>
</feature>
<evidence type="ECO:0000313" key="6">
    <source>
        <dbReference type="EMBL" id="KXS12680.1"/>
    </source>
</evidence>
<proteinExistence type="inferred from homology"/>
<dbReference type="GO" id="GO:0050661">
    <property type="term" value="F:NADP binding"/>
    <property type="evidence" value="ECO:0007669"/>
    <property type="project" value="InterPro"/>
</dbReference>